<dbReference type="KEGG" id="rba:RB81"/>
<dbReference type="STRING" id="243090.RB81"/>
<dbReference type="AlphaFoldDB" id="Q7UZA8"/>
<protein>
    <submittedName>
        <fullName evidence="1">Uncharacterized protein</fullName>
    </submittedName>
</protein>
<dbReference type="InParanoid" id="Q7UZA8"/>
<dbReference type="HOGENOM" id="CLU_3065570_0_0_0"/>
<dbReference type="Proteomes" id="UP000001025">
    <property type="component" value="Chromosome"/>
</dbReference>
<gene>
    <name evidence="1" type="ordered locus">RB81</name>
</gene>
<evidence type="ECO:0000313" key="1">
    <source>
        <dbReference type="EMBL" id="CAD71375.1"/>
    </source>
</evidence>
<dbReference type="EnsemblBacteria" id="CAD71375">
    <property type="protein sequence ID" value="CAD71375"/>
    <property type="gene ID" value="RB81"/>
</dbReference>
<accession>Q7UZA8</accession>
<dbReference type="EMBL" id="BX294133">
    <property type="protein sequence ID" value="CAD71375.1"/>
    <property type="molecule type" value="Genomic_DNA"/>
</dbReference>
<evidence type="ECO:0000313" key="2">
    <source>
        <dbReference type="Proteomes" id="UP000001025"/>
    </source>
</evidence>
<reference evidence="1 2" key="1">
    <citation type="journal article" date="2003" name="Proc. Natl. Acad. Sci. U.S.A.">
        <title>Complete genome sequence of the marine planctomycete Pirellula sp. strain 1.</title>
        <authorList>
            <person name="Gloeckner F.O."/>
            <person name="Kube M."/>
            <person name="Bauer M."/>
            <person name="Teeling H."/>
            <person name="Lombardot T."/>
            <person name="Ludwig W."/>
            <person name="Gade D."/>
            <person name="Beck A."/>
            <person name="Borzym K."/>
            <person name="Heitmann K."/>
            <person name="Rabus R."/>
            <person name="Schlesner H."/>
            <person name="Amann R."/>
            <person name="Reinhardt R."/>
        </authorList>
    </citation>
    <scope>NUCLEOTIDE SEQUENCE [LARGE SCALE GENOMIC DNA]</scope>
    <source>
        <strain evidence="2">DSM 10527 / NCIMB 13988 / SH1</strain>
    </source>
</reference>
<sequence>MSVYQLTLLGQEWWHRFPACVLRNRRLEAYQLVDLVVYRVTTISRWALAPVGV</sequence>
<organism evidence="1 2">
    <name type="scientific">Rhodopirellula baltica (strain DSM 10527 / NCIMB 13988 / SH1)</name>
    <dbReference type="NCBI Taxonomy" id="243090"/>
    <lineage>
        <taxon>Bacteria</taxon>
        <taxon>Pseudomonadati</taxon>
        <taxon>Planctomycetota</taxon>
        <taxon>Planctomycetia</taxon>
        <taxon>Pirellulales</taxon>
        <taxon>Pirellulaceae</taxon>
        <taxon>Rhodopirellula</taxon>
    </lineage>
</organism>
<proteinExistence type="predicted"/>
<keyword evidence="2" id="KW-1185">Reference proteome</keyword>
<name>Q7UZA8_RHOBA</name>